<name>A0A183M3B1_9TREM</name>
<proteinExistence type="predicted"/>
<dbReference type="Proteomes" id="UP000277204">
    <property type="component" value="Unassembled WGS sequence"/>
</dbReference>
<gene>
    <name evidence="1" type="ORF">SMRZ_LOCUS10536</name>
</gene>
<evidence type="ECO:0000313" key="2">
    <source>
        <dbReference type="Proteomes" id="UP000277204"/>
    </source>
</evidence>
<accession>A0A183M3B1</accession>
<reference evidence="1 2" key="1">
    <citation type="submission" date="2018-11" db="EMBL/GenBank/DDBJ databases">
        <authorList>
            <consortium name="Pathogen Informatics"/>
        </authorList>
    </citation>
    <scope>NUCLEOTIDE SEQUENCE [LARGE SCALE GENOMIC DNA]</scope>
    <source>
        <strain evidence="1 2">Zambia</strain>
    </source>
</reference>
<organism evidence="1 2">
    <name type="scientific">Schistosoma margrebowiei</name>
    <dbReference type="NCBI Taxonomy" id="48269"/>
    <lineage>
        <taxon>Eukaryota</taxon>
        <taxon>Metazoa</taxon>
        <taxon>Spiralia</taxon>
        <taxon>Lophotrochozoa</taxon>
        <taxon>Platyhelminthes</taxon>
        <taxon>Trematoda</taxon>
        <taxon>Digenea</taxon>
        <taxon>Strigeidida</taxon>
        <taxon>Schistosomatoidea</taxon>
        <taxon>Schistosomatidae</taxon>
        <taxon>Schistosoma</taxon>
    </lineage>
</organism>
<protein>
    <submittedName>
        <fullName evidence="1">Uncharacterized protein</fullName>
    </submittedName>
</protein>
<sequence length="328" mass="38419">MSEEEIALCNIFLPLNSKTIEDELKEAECLHYSGIMNKIDQARLYQSLVIYLLHSLSTNEINETQLNTNYDCSYVMKLVDLQNEVSQWERKVLFVINSKEGLERKTYENLIHHTIKFYNEALELLTPYNNTLQEMIIHFELLRFYLIIDQIKRAKHQALLIMDILFEQKNTLNDNFDVMINNCDLENVMKRYSFRIIQRYGISGCLLGALVMGLLCNTIINDKFILKAFPVVYLFYYIGKNLLKNIQLEFKAKLFQIKCLIGIGALKQSLFELCAILQEQSSITDTHDCHISLINFDDIKMQEVSFVLLNSYLLKLLEIKWCISSYII</sequence>
<dbReference type="EMBL" id="UZAI01005496">
    <property type="protein sequence ID" value="VDO90767.1"/>
    <property type="molecule type" value="Genomic_DNA"/>
</dbReference>
<dbReference type="AlphaFoldDB" id="A0A183M3B1"/>
<keyword evidence="2" id="KW-1185">Reference proteome</keyword>
<dbReference type="STRING" id="48269.A0A183M3B1"/>
<evidence type="ECO:0000313" key="1">
    <source>
        <dbReference type="EMBL" id="VDO90767.1"/>
    </source>
</evidence>